<evidence type="ECO:0000256" key="1">
    <source>
        <dbReference type="SAM" id="Phobius"/>
    </source>
</evidence>
<sequence>MTSADPVSSRRDQALDWLMRVQQAPHDTQLRAQLAHWCASDVANVEAYGKAERIWRLTGQLAPSTAAQWPPAPAAKVVPLPTRTAPRRRWWLGAAVAACLLVAIAPTLSVRLQADYRTAQGETRDITLADGSVVQMDSDTAIAVDYAGSHRDVRLLAGQAFFKVMPDKAKPFHVRADAVRVTVTGTAFNVELRPGGVGVDVEHGSVRVDDTQRAQALASALSAGQRLRYVDGLVQVRSFQPSQAAAWRQGQLIADEATVAELVAELERYLPGKVVLRDQSLGEQRVTGVYDLRKPEAALSAVVRPHGGKVTAYGPWLVILSRP</sequence>
<dbReference type="PIRSF" id="PIRSF018266">
    <property type="entry name" value="FecR"/>
    <property type="match status" value="1"/>
</dbReference>
<dbReference type="PANTHER" id="PTHR30273:SF2">
    <property type="entry name" value="PROTEIN FECR"/>
    <property type="match status" value="1"/>
</dbReference>
<dbReference type="Pfam" id="PF16220">
    <property type="entry name" value="DUF4880"/>
    <property type="match status" value="1"/>
</dbReference>
<accession>A0ABW8NRY7</accession>
<keyword evidence="1" id="KW-0812">Transmembrane</keyword>
<dbReference type="RefSeq" id="WP_405129029.1">
    <property type="nucleotide sequence ID" value="NZ_JAHWXS010000003.1"/>
</dbReference>
<dbReference type="Proteomes" id="UP001621534">
    <property type="component" value="Unassembled WGS sequence"/>
</dbReference>
<feature type="domain" description="FecR protein" evidence="2">
    <location>
        <begin position="115"/>
        <end position="207"/>
    </location>
</feature>
<organism evidence="4 5">
    <name type="scientific">Pseudomonas urmiensis</name>
    <dbReference type="NCBI Taxonomy" id="2745493"/>
    <lineage>
        <taxon>Bacteria</taxon>
        <taxon>Pseudomonadati</taxon>
        <taxon>Pseudomonadota</taxon>
        <taxon>Gammaproteobacteria</taxon>
        <taxon>Pseudomonadales</taxon>
        <taxon>Pseudomonadaceae</taxon>
        <taxon>Pseudomonas</taxon>
    </lineage>
</organism>
<dbReference type="InterPro" id="IPR012373">
    <property type="entry name" value="Ferrdict_sens_TM"/>
</dbReference>
<dbReference type="InterPro" id="IPR032623">
    <property type="entry name" value="FecR_N"/>
</dbReference>
<dbReference type="Gene3D" id="3.55.50.30">
    <property type="match status" value="1"/>
</dbReference>
<evidence type="ECO:0000259" key="3">
    <source>
        <dbReference type="Pfam" id="PF16220"/>
    </source>
</evidence>
<feature type="domain" description="FecR N-terminal" evidence="3">
    <location>
        <begin position="12"/>
        <end position="53"/>
    </location>
</feature>
<keyword evidence="1" id="KW-0472">Membrane</keyword>
<evidence type="ECO:0000313" key="4">
    <source>
        <dbReference type="EMBL" id="MFK5732731.1"/>
    </source>
</evidence>
<proteinExistence type="predicted"/>
<gene>
    <name evidence="4" type="ORF">KW869_04275</name>
</gene>
<keyword evidence="5" id="KW-1185">Reference proteome</keyword>
<name>A0ABW8NRY7_9PSED</name>
<dbReference type="InterPro" id="IPR006860">
    <property type="entry name" value="FecR"/>
</dbReference>
<evidence type="ECO:0000259" key="2">
    <source>
        <dbReference type="Pfam" id="PF04773"/>
    </source>
</evidence>
<dbReference type="Gene3D" id="2.60.120.1440">
    <property type="match status" value="1"/>
</dbReference>
<evidence type="ECO:0000313" key="5">
    <source>
        <dbReference type="Proteomes" id="UP001621534"/>
    </source>
</evidence>
<protein>
    <submittedName>
        <fullName evidence="4">FecR domain-containing protein</fullName>
    </submittedName>
</protein>
<dbReference type="Pfam" id="PF04773">
    <property type="entry name" value="FecR"/>
    <property type="match status" value="1"/>
</dbReference>
<keyword evidence="1" id="KW-1133">Transmembrane helix</keyword>
<feature type="transmembrane region" description="Helical" evidence="1">
    <location>
        <begin position="90"/>
        <end position="108"/>
    </location>
</feature>
<dbReference type="PANTHER" id="PTHR30273">
    <property type="entry name" value="PERIPLASMIC SIGNAL SENSOR AND SIGMA FACTOR ACTIVATOR FECR-RELATED"/>
    <property type="match status" value="1"/>
</dbReference>
<dbReference type="EMBL" id="JAHWXS010000003">
    <property type="protein sequence ID" value="MFK5732731.1"/>
    <property type="molecule type" value="Genomic_DNA"/>
</dbReference>
<comment type="caution">
    <text evidence="4">The sequence shown here is derived from an EMBL/GenBank/DDBJ whole genome shotgun (WGS) entry which is preliminary data.</text>
</comment>
<reference evidence="4 5" key="1">
    <citation type="journal article" date="2012" name="Plant Soil">
        <title>Screening of plant growth-promoting traits in arsenic-resistant bacteria isolated from the rhizosphere of soybean plants from Argentinean agricultural soil.</title>
        <authorList>
            <person name="Wevar Oller A.L."/>
            <person name="Talano M.A."/>
            <person name="Agostini E."/>
        </authorList>
    </citation>
    <scope>NUCLEOTIDE SEQUENCE [LARGE SCALE GENOMIC DNA]</scope>
    <source>
        <strain evidence="4 5">AW4</strain>
    </source>
</reference>